<evidence type="ECO:0008006" key="4">
    <source>
        <dbReference type="Google" id="ProtNLM"/>
    </source>
</evidence>
<feature type="region of interest" description="Disordered" evidence="1">
    <location>
        <begin position="1"/>
        <end position="74"/>
    </location>
</feature>
<name>A0ABP0SUU6_9DINO</name>
<evidence type="ECO:0000256" key="1">
    <source>
        <dbReference type="SAM" id="MobiDB-lite"/>
    </source>
</evidence>
<dbReference type="Proteomes" id="UP001642484">
    <property type="component" value="Unassembled WGS sequence"/>
</dbReference>
<feature type="region of interest" description="Disordered" evidence="1">
    <location>
        <begin position="225"/>
        <end position="251"/>
    </location>
</feature>
<dbReference type="EMBL" id="CAXAMN010028339">
    <property type="protein sequence ID" value="CAK9116182.1"/>
    <property type="molecule type" value="Genomic_DNA"/>
</dbReference>
<organism evidence="2 3">
    <name type="scientific">Durusdinium trenchii</name>
    <dbReference type="NCBI Taxonomy" id="1381693"/>
    <lineage>
        <taxon>Eukaryota</taxon>
        <taxon>Sar</taxon>
        <taxon>Alveolata</taxon>
        <taxon>Dinophyceae</taxon>
        <taxon>Suessiales</taxon>
        <taxon>Symbiodiniaceae</taxon>
        <taxon>Durusdinium</taxon>
    </lineage>
</organism>
<keyword evidence="3" id="KW-1185">Reference proteome</keyword>
<protein>
    <recommendedName>
        <fullName evidence="4">Subtilisin</fullName>
    </recommendedName>
</protein>
<evidence type="ECO:0000313" key="3">
    <source>
        <dbReference type="Proteomes" id="UP001642484"/>
    </source>
</evidence>
<sequence>MTSQPSAANAASMTSQPSASPAGEWLNSASASSARPGPAEDEQAQEQPADDEGFPTQVVPTSCPEPSQEVATPVEEPLPLVEEPLPDAFDVDPKGKSCVQFDTEALKRFEGIRGMSEEHPKPVGSENFRKRPNYDGSRRRFFKIQQTRVSHLASLLNDVNFNHDMGIRLRGSPEQKTIQGMLRMALAQLEYNDCLARTNADVTGGYVSFQRGSRKRNAQKETMTVVFEADDQQSESSESSVEGPEEEDIVIPREPLEEDQELRLHILGMTGFWTSSIETNFASKLSELPTHWLLSSVPVTFSGGLKTDETGIHAFIFMRFRYPKTSVHLPAEGLPIRFRSILSTYTWPKQFLSVIAHEYGEQWLINRLKTWKWSMSTAFSGVGEFVRALAAKPVLTAGNYFWQKIPETTLTERNLMDYRAMANMAYPDLTQYPKNGRPRGGLRDGSLMALTTNCSKFFSEEHHRFMEPTELLSAQTLPTTRLQERACLAPKLEIKGVNQNLIPKFAGNSMSTPCVGCVLLAALCGLERL</sequence>
<comment type="caution">
    <text evidence="2">The sequence shown here is derived from an EMBL/GenBank/DDBJ whole genome shotgun (WGS) entry which is preliminary data.</text>
</comment>
<gene>
    <name evidence="2" type="ORF">CCMP2556_LOCUS53834</name>
</gene>
<evidence type="ECO:0000313" key="2">
    <source>
        <dbReference type="EMBL" id="CAK9116182.1"/>
    </source>
</evidence>
<feature type="compositionally biased region" description="Polar residues" evidence="1">
    <location>
        <begin position="1"/>
        <end position="19"/>
    </location>
</feature>
<reference evidence="2 3" key="1">
    <citation type="submission" date="2024-02" db="EMBL/GenBank/DDBJ databases">
        <authorList>
            <person name="Chen Y."/>
            <person name="Shah S."/>
            <person name="Dougan E. K."/>
            <person name="Thang M."/>
            <person name="Chan C."/>
        </authorList>
    </citation>
    <scope>NUCLEOTIDE SEQUENCE [LARGE SCALE GENOMIC DNA]</scope>
</reference>
<proteinExistence type="predicted"/>
<accession>A0ABP0SUU6</accession>
<feature type="compositionally biased region" description="Acidic residues" evidence="1">
    <location>
        <begin position="39"/>
        <end position="53"/>
    </location>
</feature>